<evidence type="ECO:0000256" key="3">
    <source>
        <dbReference type="ARBA" id="ARBA00022448"/>
    </source>
</evidence>
<evidence type="ECO:0000256" key="11">
    <source>
        <dbReference type="ARBA" id="ARBA00023136"/>
    </source>
</evidence>
<dbReference type="Gene3D" id="3.10.560.10">
    <property type="entry name" value="Outer membrane lipoprotein wza domain like"/>
    <property type="match status" value="2"/>
</dbReference>
<keyword evidence="8" id="KW-0625">Polysaccharide transport</keyword>
<feature type="domain" description="Polysaccharide export protein N-terminal" evidence="15">
    <location>
        <begin position="65"/>
        <end position="151"/>
    </location>
</feature>
<keyword evidence="14" id="KW-0449">Lipoprotein</keyword>
<evidence type="ECO:0000256" key="10">
    <source>
        <dbReference type="ARBA" id="ARBA00023114"/>
    </source>
</evidence>
<evidence type="ECO:0000256" key="12">
    <source>
        <dbReference type="ARBA" id="ARBA00023139"/>
    </source>
</evidence>
<dbReference type="AlphaFoldDB" id="A0A2M8J080"/>
<evidence type="ECO:0000256" key="9">
    <source>
        <dbReference type="ARBA" id="ARBA00023065"/>
    </source>
</evidence>
<dbReference type="GO" id="GO:0009279">
    <property type="term" value="C:cell outer membrane"/>
    <property type="evidence" value="ECO:0007669"/>
    <property type="project" value="UniProtKB-SubCell"/>
</dbReference>
<evidence type="ECO:0000256" key="2">
    <source>
        <dbReference type="ARBA" id="ARBA00009450"/>
    </source>
</evidence>
<comment type="caution">
    <text evidence="18">The sequence shown here is derived from an EMBL/GenBank/DDBJ whole genome shotgun (WGS) entry which is preliminary data.</text>
</comment>
<evidence type="ECO:0000256" key="14">
    <source>
        <dbReference type="ARBA" id="ARBA00023288"/>
    </source>
</evidence>
<gene>
    <name evidence="18" type="ORF">CVM52_13455</name>
</gene>
<evidence type="ECO:0000259" key="16">
    <source>
        <dbReference type="Pfam" id="PF18412"/>
    </source>
</evidence>
<keyword evidence="3" id="KW-0813">Transport</keyword>
<dbReference type="Proteomes" id="UP000231553">
    <property type="component" value="Unassembled WGS sequence"/>
</dbReference>
<dbReference type="InterPro" id="IPR003715">
    <property type="entry name" value="Poly_export_N"/>
</dbReference>
<evidence type="ECO:0000256" key="13">
    <source>
        <dbReference type="ARBA" id="ARBA00023237"/>
    </source>
</evidence>
<feature type="domain" description="SLBB" evidence="17">
    <location>
        <begin position="301"/>
        <end position="388"/>
    </location>
</feature>
<keyword evidence="7" id="KW-0732">Signal</keyword>
<protein>
    <submittedName>
        <fullName evidence="18">Sugar transporter</fullName>
    </submittedName>
</protein>
<dbReference type="GO" id="GO:0006811">
    <property type="term" value="P:monoatomic ion transport"/>
    <property type="evidence" value="ECO:0007669"/>
    <property type="project" value="UniProtKB-KW"/>
</dbReference>
<organism evidence="18 19">
    <name type="scientific">Pseudooceanicola lipolyticus</name>
    <dbReference type="NCBI Taxonomy" id="2029104"/>
    <lineage>
        <taxon>Bacteria</taxon>
        <taxon>Pseudomonadati</taxon>
        <taxon>Pseudomonadota</taxon>
        <taxon>Alphaproteobacteria</taxon>
        <taxon>Rhodobacterales</taxon>
        <taxon>Paracoccaceae</taxon>
        <taxon>Pseudooceanicola</taxon>
    </lineage>
</organism>
<evidence type="ECO:0000256" key="8">
    <source>
        <dbReference type="ARBA" id="ARBA00023047"/>
    </source>
</evidence>
<feature type="domain" description="Outer-membrane lipoprotein Wza C-terminal" evidence="16">
    <location>
        <begin position="392"/>
        <end position="407"/>
    </location>
</feature>
<dbReference type="Gene3D" id="3.30.1950.10">
    <property type="entry name" value="wza like domain"/>
    <property type="match status" value="1"/>
</dbReference>
<evidence type="ECO:0000256" key="5">
    <source>
        <dbReference type="ARBA" id="ARBA00022597"/>
    </source>
</evidence>
<dbReference type="PANTHER" id="PTHR33619">
    <property type="entry name" value="POLYSACCHARIDE EXPORT PROTEIN GFCE-RELATED"/>
    <property type="match status" value="1"/>
</dbReference>
<dbReference type="InterPro" id="IPR054765">
    <property type="entry name" value="SLBB_dom"/>
</dbReference>
<dbReference type="Pfam" id="PF02563">
    <property type="entry name" value="Poly_export"/>
    <property type="match status" value="1"/>
</dbReference>
<keyword evidence="6" id="KW-0812">Transmembrane</keyword>
<dbReference type="GO" id="GO:0046930">
    <property type="term" value="C:pore complex"/>
    <property type="evidence" value="ECO:0007669"/>
    <property type="project" value="UniProtKB-KW"/>
</dbReference>
<keyword evidence="9" id="KW-0406">Ion transport</keyword>
<comment type="similarity">
    <text evidence="2">Belongs to the BexD/CtrA/VexA family.</text>
</comment>
<evidence type="ECO:0000259" key="17">
    <source>
        <dbReference type="Pfam" id="PF22461"/>
    </source>
</evidence>
<keyword evidence="11" id="KW-0472">Membrane</keyword>
<accession>A0A2M8J080</accession>
<keyword evidence="5 18" id="KW-0762">Sugar transport</keyword>
<keyword evidence="10" id="KW-0626">Porin</keyword>
<evidence type="ECO:0000256" key="6">
    <source>
        <dbReference type="ARBA" id="ARBA00022692"/>
    </source>
</evidence>
<dbReference type="InterPro" id="IPR049712">
    <property type="entry name" value="Poly_export"/>
</dbReference>
<evidence type="ECO:0000256" key="1">
    <source>
        <dbReference type="ARBA" id="ARBA00004571"/>
    </source>
</evidence>
<dbReference type="OrthoDB" id="9808421at2"/>
<keyword evidence="19" id="KW-1185">Reference proteome</keyword>
<dbReference type="PANTHER" id="PTHR33619:SF3">
    <property type="entry name" value="POLYSACCHARIDE EXPORT PROTEIN GFCE-RELATED"/>
    <property type="match status" value="1"/>
</dbReference>
<keyword evidence="13" id="KW-0998">Cell outer membrane</keyword>
<dbReference type="Pfam" id="PF18412">
    <property type="entry name" value="Wza_C"/>
    <property type="match status" value="1"/>
</dbReference>
<feature type="domain" description="SLBB" evidence="17">
    <location>
        <begin position="157"/>
        <end position="235"/>
    </location>
</feature>
<proteinExistence type="inferred from homology"/>
<dbReference type="GO" id="GO:0015159">
    <property type="term" value="F:polysaccharide transmembrane transporter activity"/>
    <property type="evidence" value="ECO:0007669"/>
    <property type="project" value="InterPro"/>
</dbReference>
<evidence type="ECO:0000313" key="18">
    <source>
        <dbReference type="EMBL" id="PJE36164.1"/>
    </source>
</evidence>
<evidence type="ECO:0000259" key="15">
    <source>
        <dbReference type="Pfam" id="PF02563"/>
    </source>
</evidence>
<dbReference type="InterPro" id="IPR040716">
    <property type="entry name" value="Wza_C"/>
</dbReference>
<dbReference type="GO" id="GO:0015288">
    <property type="term" value="F:porin activity"/>
    <property type="evidence" value="ECO:0007669"/>
    <property type="project" value="UniProtKB-KW"/>
</dbReference>
<evidence type="ECO:0000256" key="4">
    <source>
        <dbReference type="ARBA" id="ARBA00022452"/>
    </source>
</evidence>
<evidence type="ECO:0000256" key="7">
    <source>
        <dbReference type="ARBA" id="ARBA00022729"/>
    </source>
</evidence>
<comment type="subcellular location">
    <subcellularLocation>
        <location evidence="1">Cell outer membrane</location>
        <topology evidence="1">Multi-pass membrane protein</topology>
    </subcellularLocation>
</comment>
<keyword evidence="4" id="KW-1134">Transmembrane beta strand</keyword>
<name>A0A2M8J080_9RHOB</name>
<evidence type="ECO:0000313" key="19">
    <source>
        <dbReference type="Proteomes" id="UP000231553"/>
    </source>
</evidence>
<sequence length="416" mass="45217">MPISAESVMVANRSTYRPRTLPAIFAQTAGGGSGLRGAGPTPDPALTARARPEALETRVPPAVSPGPYRIGVGDVVLLATPNPTEATIEQLTGLLAAQNSRQGYTVQDDGAIAVPEVGRVQIGGMTLEEAEAELFQRLVENQIDPTFSLEIAEFNSKKVSIGGAVSTPAVAPITLTPLYLDEALAAAGGVTVRDQDYASVRIYRDGTLYQVPLTQLYARDGLRRIQLVDGDSVFVDTEYELDLAQAYFAEQIQLAQFQQAARVAALNELNAEVSIRRGALEEARQNYLTRLELEGVERDYVYLTGEVRQQSRYALPFDQTASLADALYNTAAGVPTQTGNVREIYVLRGSADPREFASVTAWQLDARNATNLMLATRFELRPNDVIFVAEQPVTRWNRVIQQITPSLFNVVANASD</sequence>
<keyword evidence="12" id="KW-0564">Palmitate</keyword>
<reference evidence="18 19" key="1">
    <citation type="journal article" date="2018" name="Int. J. Syst. Evol. Microbiol.">
        <title>Pseudooceanicola lipolyticus sp. nov., a marine alphaproteobacterium, reclassification of Oceanicola flagellatus as Pseudooceanicola flagellatus comb. nov. and emended description of the genus Pseudooceanicola.</title>
        <authorList>
            <person name="Huang M.-M."/>
            <person name="Guo L.-L."/>
            <person name="Wu Y.-H."/>
            <person name="Lai Q.-L."/>
            <person name="Shao Z.-Z."/>
            <person name="Wang C.-S."/>
            <person name="Wu M."/>
            <person name="Xu X.-W."/>
        </authorList>
    </citation>
    <scope>NUCLEOTIDE SEQUENCE [LARGE SCALE GENOMIC DNA]</scope>
    <source>
        <strain evidence="18 19">157</strain>
    </source>
</reference>
<dbReference type="EMBL" id="PGTB01000054">
    <property type="protein sequence ID" value="PJE36164.1"/>
    <property type="molecule type" value="Genomic_DNA"/>
</dbReference>
<dbReference type="Pfam" id="PF22461">
    <property type="entry name" value="SLBB_2"/>
    <property type="match status" value="2"/>
</dbReference>